<sequence>MPRNVSINRHEYFINQFPGTAKQKKDFQEWLKQIPWLHPNHVMLWLAEEMDYYLSVDDGKAHYAMVHEALCHIAIDIQNEHSPNATIALPGYGYPLEWMPAAQDHFPVTITNDGRDWTAKALLIRELCMLKVVEEITEKPDWWSNIRNRDIARSWGKEIIALDWSKHMKYADFTSSMALQTIRELKLKADLYEKTGLIPVFDYSACVIKSDTVVSDGLKKAFAGLATELKHVKSYRCIHNGGLLIRQAHTSLCPLVYGRSRILPDRTIKRHNCLNACGEGDILSKPRNTGMDAEYRFRLYDDTYQWLPFDVTISKQGNARIDSYINNLHPVKDKKLYSIISKAINHALPAWDIVYRWPHQFAFQRIRGAELVTSCKTPRICARRNRDCRSSNLSAEASIEYDRRVAARAQRTNKTNATQTGIQAGMNTVKTSECQDYPALSLILEGNESDAIVMPEEPSIPTWFIDKHPIKFPEPDFTDGQYFRLRPSDVKSSGFFSHQNKRIQVMITFAEIQLSPENPEYRGDVWQTDGQLNEHIVSTAMFCYDIENITDSYIYFGAVGDGENLSPGPSSIPEELTYRAFGFLPEENNFQVLGRVRVHPDNAIFYPNVYKHRHGAISLVDRSKTGHLKYFKLYLVDPGIPIISTANVPPQQYGWWTESEIHNQGLGIVQRLPSELKELVHSYVDFPIDGKEEQKIDQEMSLHRDDMGECLHTTPLYDGRFDEDWDEFWDWL</sequence>
<dbReference type="InterPro" id="IPR025340">
    <property type="entry name" value="DUF4246"/>
</dbReference>
<dbReference type="PANTHER" id="PTHR33119">
    <property type="entry name" value="IFI3P"/>
    <property type="match status" value="1"/>
</dbReference>
<evidence type="ECO:0000313" key="4">
    <source>
        <dbReference type="Proteomes" id="UP000236546"/>
    </source>
</evidence>
<dbReference type="Pfam" id="PF21666">
    <property type="entry name" value="DUF4246_N"/>
    <property type="match status" value="1"/>
</dbReference>
<evidence type="ECO:0000259" key="1">
    <source>
        <dbReference type="Pfam" id="PF14033"/>
    </source>
</evidence>
<dbReference type="OrthoDB" id="4893172at2759"/>
<protein>
    <submittedName>
        <fullName evidence="3">Uncharacterized protein</fullName>
    </submittedName>
</protein>
<dbReference type="AlphaFoldDB" id="A0A2K0SWQ1"/>
<organism evidence="3 4">
    <name type="scientific">Trichoderma gamsii</name>
    <dbReference type="NCBI Taxonomy" id="398673"/>
    <lineage>
        <taxon>Eukaryota</taxon>
        <taxon>Fungi</taxon>
        <taxon>Dikarya</taxon>
        <taxon>Ascomycota</taxon>
        <taxon>Pezizomycotina</taxon>
        <taxon>Sordariomycetes</taxon>
        <taxon>Hypocreomycetidae</taxon>
        <taxon>Hypocreales</taxon>
        <taxon>Hypocreaceae</taxon>
        <taxon>Trichoderma</taxon>
    </lineage>
</organism>
<dbReference type="InterPro" id="IPR049192">
    <property type="entry name" value="DUF4246_C"/>
</dbReference>
<proteinExistence type="predicted"/>
<dbReference type="EMBL" id="MTYH01000132">
    <property type="protein sequence ID" value="PNP37707.1"/>
    <property type="molecule type" value="Genomic_DNA"/>
</dbReference>
<dbReference type="InterPro" id="IPR049207">
    <property type="entry name" value="DUF4246_N"/>
</dbReference>
<feature type="domain" description="DUF4246" evidence="1">
    <location>
        <begin position="177"/>
        <end position="658"/>
    </location>
</feature>
<gene>
    <name evidence="3" type="ORF">TGAMA5MH_10380</name>
</gene>
<dbReference type="PANTHER" id="PTHR33119:SF1">
    <property type="entry name" value="FE2OG DIOXYGENASE DOMAIN-CONTAINING PROTEIN"/>
    <property type="match status" value="1"/>
</dbReference>
<comment type="caution">
    <text evidence="3">The sequence shown here is derived from an EMBL/GenBank/DDBJ whole genome shotgun (WGS) entry which is preliminary data.</text>
</comment>
<reference evidence="3 4" key="1">
    <citation type="submission" date="2017-02" db="EMBL/GenBank/DDBJ databases">
        <title>Genomes of Trichoderma spp. with biocontrol activity.</title>
        <authorList>
            <person name="Gardiner D."/>
            <person name="Kazan K."/>
            <person name="Vos C."/>
            <person name="Harvey P."/>
        </authorList>
    </citation>
    <scope>NUCLEOTIDE SEQUENCE [LARGE SCALE GENOMIC DNA]</scope>
    <source>
        <strain evidence="3 4">A5MH</strain>
    </source>
</reference>
<dbReference type="Proteomes" id="UP000236546">
    <property type="component" value="Unassembled WGS sequence"/>
</dbReference>
<accession>A0A2K0SWQ1</accession>
<dbReference type="Pfam" id="PF14033">
    <property type="entry name" value="DUF4246"/>
    <property type="match status" value="1"/>
</dbReference>
<evidence type="ECO:0000259" key="2">
    <source>
        <dbReference type="Pfam" id="PF21666"/>
    </source>
</evidence>
<name>A0A2K0SWQ1_9HYPO</name>
<evidence type="ECO:0000313" key="3">
    <source>
        <dbReference type="EMBL" id="PNP37707.1"/>
    </source>
</evidence>
<feature type="domain" description="DUF4246" evidence="2">
    <location>
        <begin position="89"/>
        <end position="158"/>
    </location>
</feature>